<dbReference type="Pfam" id="PF07804">
    <property type="entry name" value="HipA_C"/>
    <property type="match status" value="1"/>
</dbReference>
<gene>
    <name evidence="6" type="ORF">JIN82_09400</name>
</gene>
<dbReference type="PANTHER" id="PTHR37419:SF8">
    <property type="entry name" value="TOXIN YJJJ"/>
    <property type="match status" value="1"/>
</dbReference>
<evidence type="ECO:0000256" key="2">
    <source>
        <dbReference type="ARBA" id="ARBA00022679"/>
    </source>
</evidence>
<dbReference type="InterPro" id="IPR052028">
    <property type="entry name" value="HipA_Ser/Thr_kinase"/>
</dbReference>
<dbReference type="Pfam" id="PF13657">
    <property type="entry name" value="Couple_hipA"/>
    <property type="match status" value="1"/>
</dbReference>
<dbReference type="AlphaFoldDB" id="A0A8J7MCU4"/>
<dbReference type="EMBL" id="JAENIM010000039">
    <property type="protein sequence ID" value="MBK1791364.1"/>
    <property type="molecule type" value="Genomic_DNA"/>
</dbReference>
<dbReference type="Gene3D" id="1.10.1070.20">
    <property type="match status" value="1"/>
</dbReference>
<dbReference type="PANTHER" id="PTHR37419">
    <property type="entry name" value="SERINE/THREONINE-PROTEIN KINASE TOXIN HIPA"/>
    <property type="match status" value="1"/>
</dbReference>
<keyword evidence="3" id="KW-0418">Kinase</keyword>
<evidence type="ECO:0000256" key="1">
    <source>
        <dbReference type="ARBA" id="ARBA00010164"/>
    </source>
</evidence>
<keyword evidence="2" id="KW-0808">Transferase</keyword>
<evidence type="ECO:0000313" key="7">
    <source>
        <dbReference type="Proteomes" id="UP000624703"/>
    </source>
</evidence>
<evidence type="ECO:0000256" key="3">
    <source>
        <dbReference type="ARBA" id="ARBA00022777"/>
    </source>
</evidence>
<evidence type="ECO:0000313" key="6">
    <source>
        <dbReference type="EMBL" id="MBK1791364.1"/>
    </source>
</evidence>
<keyword evidence="7" id="KW-1185">Reference proteome</keyword>
<comment type="similarity">
    <text evidence="1">Belongs to the HipA Ser/Thr kinase family.</text>
</comment>
<dbReference type="Proteomes" id="UP000624703">
    <property type="component" value="Unassembled WGS sequence"/>
</dbReference>
<evidence type="ECO:0000259" key="4">
    <source>
        <dbReference type="Pfam" id="PF07804"/>
    </source>
</evidence>
<feature type="domain" description="HipA-like C-terminal" evidence="4">
    <location>
        <begin position="159"/>
        <end position="390"/>
    </location>
</feature>
<reference evidence="6" key="1">
    <citation type="submission" date="2021-01" db="EMBL/GenBank/DDBJ databases">
        <title>Modified the classification status of verrucomicrobia.</title>
        <authorList>
            <person name="Feng X."/>
        </authorList>
    </citation>
    <scope>NUCLEOTIDE SEQUENCE</scope>
    <source>
        <strain evidence="6">_KCTC 22039</strain>
    </source>
</reference>
<dbReference type="InterPro" id="IPR012893">
    <property type="entry name" value="HipA-like_C"/>
</dbReference>
<accession>A0A8J7MCU4</accession>
<dbReference type="InterPro" id="IPR017508">
    <property type="entry name" value="HipA_N1"/>
</dbReference>
<dbReference type="GO" id="GO:0005829">
    <property type="term" value="C:cytosol"/>
    <property type="evidence" value="ECO:0007669"/>
    <property type="project" value="TreeGrafter"/>
</dbReference>
<dbReference type="RefSeq" id="WP_200311372.1">
    <property type="nucleotide sequence ID" value="NZ_JAENIM010000039.1"/>
</dbReference>
<proteinExistence type="inferred from homology"/>
<protein>
    <submittedName>
        <fullName evidence="6">Type II toxin-antitoxin system HipA family toxin</fullName>
    </submittedName>
</protein>
<comment type="caution">
    <text evidence="6">The sequence shown here is derived from an EMBL/GenBank/DDBJ whole genome shotgun (WGS) entry which is preliminary data.</text>
</comment>
<dbReference type="GO" id="GO:0004674">
    <property type="term" value="F:protein serine/threonine kinase activity"/>
    <property type="evidence" value="ECO:0007669"/>
    <property type="project" value="TreeGrafter"/>
</dbReference>
<organism evidence="6 7">
    <name type="scientific">Persicirhabdus sediminis</name>
    <dbReference type="NCBI Taxonomy" id="454144"/>
    <lineage>
        <taxon>Bacteria</taxon>
        <taxon>Pseudomonadati</taxon>
        <taxon>Verrucomicrobiota</taxon>
        <taxon>Verrucomicrobiia</taxon>
        <taxon>Verrucomicrobiales</taxon>
        <taxon>Verrucomicrobiaceae</taxon>
        <taxon>Persicirhabdus</taxon>
    </lineage>
</organism>
<sequence length="416" mass="45676">MRLDVYYCGAGEHQLVGELLETATGQIYFEYAVDWREGARELSPVHLPNATNFAVTTKHAGFSPLHGLFADSLPDWWGEQLMRRKFELAGIPWRRVTALQKLACQGARSIGALSYEPSLADDSFRSSLTVDVSEMVKSAQQVVFGQLDDIAPALLRGGISPGGAQPKVLISLRESDLAERIDGHLEVHALGDSLEAGFVPYLLKFDLDDELGLGREEFAYAMMARAAGIDMAPCSLLETSDGRAHFLTQRFDWGAGGRRHLHSYSGLMHTAVRDGLDYSDLMDLARGLTRDERDVEKLFRRAVFNMLAGNDDDHGKNHAFIMEADGSWKLSPAYDLTRATNPLVSGVRAAAVNGKRCDLSRGDLIKLAGEQGVRRAGDVIDEVQEVVRSWPEFAQQAGLPAHLTSQVADEIGEFSS</sequence>
<feature type="domain" description="HipA N-terminal subdomain 1" evidence="5">
    <location>
        <begin position="13"/>
        <end position="115"/>
    </location>
</feature>
<name>A0A8J7MCU4_9BACT</name>
<evidence type="ECO:0000259" key="5">
    <source>
        <dbReference type="Pfam" id="PF13657"/>
    </source>
</evidence>